<evidence type="ECO:0000256" key="1">
    <source>
        <dbReference type="ARBA" id="ARBA00001946"/>
    </source>
</evidence>
<dbReference type="SUPFAM" id="SSF56322">
    <property type="entry name" value="ADC synthase"/>
    <property type="match status" value="1"/>
</dbReference>
<dbReference type="RefSeq" id="WP_323273198.1">
    <property type="nucleotide sequence ID" value="NZ_JAYGHT010000190.1"/>
</dbReference>
<evidence type="ECO:0000259" key="5">
    <source>
        <dbReference type="Pfam" id="PF00425"/>
    </source>
</evidence>
<organism evidence="7 8">
    <name type="scientific">Limnoraphis robusta CCNP1315</name>
    <dbReference type="NCBI Taxonomy" id="3110306"/>
    <lineage>
        <taxon>Bacteria</taxon>
        <taxon>Bacillati</taxon>
        <taxon>Cyanobacteriota</taxon>
        <taxon>Cyanophyceae</taxon>
        <taxon>Oscillatoriophycideae</taxon>
        <taxon>Oscillatoriales</taxon>
        <taxon>Sirenicapillariaceae</taxon>
        <taxon>Limnoraphis</taxon>
    </lineage>
</organism>
<dbReference type="GO" id="GO:0043904">
    <property type="term" value="F:isochorismate pyruvate lyase activity"/>
    <property type="evidence" value="ECO:0007669"/>
    <property type="project" value="UniProtKB-EC"/>
</dbReference>
<dbReference type="InterPro" id="IPR055054">
    <property type="entry name" value="SNaCT10"/>
</dbReference>
<feature type="domain" description="Chorismate-utilising enzyme C-terminal" evidence="5">
    <location>
        <begin position="169"/>
        <end position="423"/>
    </location>
</feature>
<dbReference type="EMBL" id="JAYGHT010000190">
    <property type="protein sequence ID" value="MEA5522573.1"/>
    <property type="molecule type" value="Genomic_DNA"/>
</dbReference>
<evidence type="ECO:0000313" key="8">
    <source>
        <dbReference type="Proteomes" id="UP001301728"/>
    </source>
</evidence>
<protein>
    <submittedName>
        <fullName evidence="7">Salicylate synthase</fullName>
        <ecNumber evidence="7">4.2.99.21</ecNumber>
    </submittedName>
</protein>
<dbReference type="EC" id="4.2.99.21" evidence="7"/>
<keyword evidence="4 7" id="KW-0456">Lyase</keyword>
<keyword evidence="2" id="KW-0479">Metal-binding</keyword>
<evidence type="ECO:0000256" key="4">
    <source>
        <dbReference type="ARBA" id="ARBA00023239"/>
    </source>
</evidence>
<keyword evidence="8" id="KW-1185">Reference proteome</keyword>
<dbReference type="InterPro" id="IPR019996">
    <property type="entry name" value="Salicylate_synthase"/>
</dbReference>
<dbReference type="Pfam" id="PF22717">
    <property type="entry name" value="SNaCT10"/>
    <property type="match status" value="1"/>
</dbReference>
<dbReference type="PRINTS" id="PR00095">
    <property type="entry name" value="ANTSNTHASEI"/>
</dbReference>
<evidence type="ECO:0000256" key="2">
    <source>
        <dbReference type="ARBA" id="ARBA00022723"/>
    </source>
</evidence>
<sequence length="436" mass="49442">MLTYQERFIPGQRDSLILLQNLLESGLFFDYMMYHQQQEVRIAANALATVSVSLEAISINGLDQQEFQPIRDPFKQVESAFSKLAIENWTAYGYVSFDMARFYYRYTKAIDQPLLYFFVPETELRITAEGVYIKSLKHLSKLQSLCEIETSAFHNYSSTSLPELYSTEKQQYIEKVQQLIEAIQAGELQKAIICRSIKFPGELDILGTYALGYQGNHSARSYCFQFGEVQGVGFSPEILMEIHANNWTVTNPLAGTRPRGENIEEDLRLQRELFSDAKEVKEHALSILLVQQEMAEICVQNTVKILDFMQVKQYPYVQHLSSHVVGQLQADKTPWDALKALFPAITVSGIEKSQAIAWIDRLEDTPRGIYAGAIGWFNCEGKADFAIPIRSAYQYGNSIHLNAGAGIMGESIPQKEYIECGNKMNTILTNLVLKTD</sequence>
<evidence type="ECO:0000313" key="7">
    <source>
        <dbReference type="EMBL" id="MEA5522573.1"/>
    </source>
</evidence>
<dbReference type="Pfam" id="PF00425">
    <property type="entry name" value="Chorismate_bind"/>
    <property type="match status" value="1"/>
</dbReference>
<keyword evidence="3" id="KW-0460">Magnesium</keyword>
<proteinExistence type="predicted"/>
<feature type="domain" description="Short NACHT-associated C-terminal" evidence="6">
    <location>
        <begin position="30"/>
        <end position="84"/>
    </location>
</feature>
<dbReference type="Gene3D" id="3.60.120.10">
    <property type="entry name" value="Anthranilate synthase"/>
    <property type="match status" value="1"/>
</dbReference>
<accession>A0ABU5U7I8</accession>
<dbReference type="Proteomes" id="UP001301728">
    <property type="component" value="Unassembled WGS sequence"/>
</dbReference>
<dbReference type="PANTHER" id="PTHR11236">
    <property type="entry name" value="AMINOBENZOATE/ANTHRANILATE SYNTHASE"/>
    <property type="match status" value="1"/>
</dbReference>
<dbReference type="InterPro" id="IPR005801">
    <property type="entry name" value="ADC_synthase"/>
</dbReference>
<dbReference type="InterPro" id="IPR015890">
    <property type="entry name" value="Chorismate_C"/>
</dbReference>
<comment type="caution">
    <text evidence="7">The sequence shown here is derived from an EMBL/GenBank/DDBJ whole genome shotgun (WGS) entry which is preliminary data.</text>
</comment>
<dbReference type="NCBIfam" id="TIGR03494">
    <property type="entry name" value="salicyl_syn"/>
    <property type="match status" value="1"/>
</dbReference>
<dbReference type="PANTHER" id="PTHR11236:SF48">
    <property type="entry name" value="ISOCHORISMATE SYNTHASE MENF"/>
    <property type="match status" value="1"/>
</dbReference>
<comment type="cofactor">
    <cofactor evidence="1">
        <name>Mg(2+)</name>
        <dbReference type="ChEBI" id="CHEBI:18420"/>
    </cofactor>
</comment>
<evidence type="ECO:0000256" key="3">
    <source>
        <dbReference type="ARBA" id="ARBA00022842"/>
    </source>
</evidence>
<gene>
    <name evidence="7" type="ORF">VB854_26935</name>
</gene>
<evidence type="ECO:0000259" key="6">
    <source>
        <dbReference type="Pfam" id="PF22717"/>
    </source>
</evidence>
<name>A0ABU5U7I8_9CYAN</name>
<dbReference type="InterPro" id="IPR019999">
    <property type="entry name" value="Anth_synth_I-like"/>
</dbReference>
<reference evidence="7 8" key="1">
    <citation type="submission" date="2023-12" db="EMBL/GenBank/DDBJ databases">
        <title>Baltic Sea Cyanobacteria.</title>
        <authorList>
            <person name="Delbaje E."/>
            <person name="Fewer D.P."/>
            <person name="Shishido T.K."/>
        </authorList>
    </citation>
    <scope>NUCLEOTIDE SEQUENCE [LARGE SCALE GENOMIC DNA]</scope>
    <source>
        <strain evidence="7 8">CCNP 1315</strain>
    </source>
</reference>